<comment type="caution">
    <text evidence="2">The sequence shown here is derived from an EMBL/GenBank/DDBJ whole genome shotgun (WGS) entry which is preliminary data.</text>
</comment>
<evidence type="ECO:0000313" key="3">
    <source>
        <dbReference type="Proteomes" id="UP001157006"/>
    </source>
</evidence>
<organism evidence="2 3">
    <name type="scientific">Vicia faba</name>
    <name type="common">Broad bean</name>
    <name type="synonym">Faba vulgaris</name>
    <dbReference type="NCBI Taxonomy" id="3906"/>
    <lineage>
        <taxon>Eukaryota</taxon>
        <taxon>Viridiplantae</taxon>
        <taxon>Streptophyta</taxon>
        <taxon>Embryophyta</taxon>
        <taxon>Tracheophyta</taxon>
        <taxon>Spermatophyta</taxon>
        <taxon>Magnoliopsida</taxon>
        <taxon>eudicotyledons</taxon>
        <taxon>Gunneridae</taxon>
        <taxon>Pentapetalae</taxon>
        <taxon>rosids</taxon>
        <taxon>fabids</taxon>
        <taxon>Fabales</taxon>
        <taxon>Fabaceae</taxon>
        <taxon>Papilionoideae</taxon>
        <taxon>50 kb inversion clade</taxon>
        <taxon>NPAAA clade</taxon>
        <taxon>Hologalegina</taxon>
        <taxon>IRL clade</taxon>
        <taxon>Fabeae</taxon>
        <taxon>Vicia</taxon>
    </lineage>
</organism>
<dbReference type="AlphaFoldDB" id="A0AAV0YF88"/>
<feature type="compositionally biased region" description="Basic and acidic residues" evidence="1">
    <location>
        <begin position="30"/>
        <end position="47"/>
    </location>
</feature>
<feature type="region of interest" description="Disordered" evidence="1">
    <location>
        <begin position="29"/>
        <end position="68"/>
    </location>
</feature>
<name>A0AAV0YF88_VICFA</name>
<reference evidence="2 3" key="1">
    <citation type="submission" date="2023-01" db="EMBL/GenBank/DDBJ databases">
        <authorList>
            <person name="Kreplak J."/>
        </authorList>
    </citation>
    <scope>NUCLEOTIDE SEQUENCE [LARGE SCALE GENOMIC DNA]</scope>
</reference>
<keyword evidence="3" id="KW-1185">Reference proteome</keyword>
<evidence type="ECO:0000256" key="1">
    <source>
        <dbReference type="SAM" id="MobiDB-lite"/>
    </source>
</evidence>
<feature type="compositionally biased region" description="Low complexity" evidence="1">
    <location>
        <begin position="48"/>
        <end position="58"/>
    </location>
</feature>
<accession>A0AAV0YF88</accession>
<proteinExistence type="predicted"/>
<dbReference type="EMBL" id="CATIWC010002128">
    <property type="protein sequence ID" value="CAI8584665.1"/>
    <property type="molecule type" value="Genomic_DNA"/>
</dbReference>
<dbReference type="Proteomes" id="UP001157006">
    <property type="component" value="Unassembled WGS sequence"/>
</dbReference>
<sequence>MDATGNSKQLQTFDNKKQYTFHYLFTPKANDTDIDKSDVPLHGEHSFENNSDSDSSSEVDGNASDDEMGFDELLYDGKTMNKIEVLAAMIGVDTKEPAVVLTEVVRVLKLLKESKPISHYY</sequence>
<protein>
    <submittedName>
        <fullName evidence="2">Uncharacterized protein</fullName>
    </submittedName>
</protein>
<gene>
    <name evidence="2" type="ORF">VFH_U086400</name>
</gene>
<evidence type="ECO:0000313" key="2">
    <source>
        <dbReference type="EMBL" id="CAI8584665.1"/>
    </source>
</evidence>